<dbReference type="Proteomes" id="UP000692954">
    <property type="component" value="Unassembled WGS sequence"/>
</dbReference>
<sequence length="267" mass="31350">MMVLQKQQQDLNAYLNMVFEFTINLINFRDINQNKKNIIIQNQMSSSTSSVSNSGLFSQSTLNSIQTYYDIELEQEELEAEKEIFAQMFEVNYNTTNLSIQVMEESFILRKTNKLRMLKRKLHKLMRVQKSGRKVVEIQRKEEAQIGIRQFNQFKYYENQEGQYYDVGGNKNQNINNFNYQAMKEPIIKPDISIISSISTQHSASQPNIYNINDINNIKNTNIDININLINNNDQINNTNNDQCEGIVQNAFEQHDPNEQFQQHQQK</sequence>
<name>A0A8S1Q4L5_9CILI</name>
<evidence type="ECO:0000313" key="2">
    <source>
        <dbReference type="Proteomes" id="UP000692954"/>
    </source>
</evidence>
<comment type="caution">
    <text evidence="1">The sequence shown here is derived from an EMBL/GenBank/DDBJ whole genome shotgun (WGS) entry which is preliminary data.</text>
</comment>
<gene>
    <name evidence="1" type="ORF">PSON_ATCC_30995.1.T0960064</name>
</gene>
<protein>
    <submittedName>
        <fullName evidence="1">Uncharacterized protein</fullName>
    </submittedName>
</protein>
<organism evidence="1 2">
    <name type="scientific">Paramecium sonneborni</name>
    <dbReference type="NCBI Taxonomy" id="65129"/>
    <lineage>
        <taxon>Eukaryota</taxon>
        <taxon>Sar</taxon>
        <taxon>Alveolata</taxon>
        <taxon>Ciliophora</taxon>
        <taxon>Intramacronucleata</taxon>
        <taxon>Oligohymenophorea</taxon>
        <taxon>Peniculida</taxon>
        <taxon>Parameciidae</taxon>
        <taxon>Paramecium</taxon>
    </lineage>
</organism>
<keyword evidence="2" id="KW-1185">Reference proteome</keyword>
<evidence type="ECO:0000313" key="1">
    <source>
        <dbReference type="EMBL" id="CAD8110589.1"/>
    </source>
</evidence>
<dbReference type="EMBL" id="CAJJDN010000096">
    <property type="protein sequence ID" value="CAD8110589.1"/>
    <property type="molecule type" value="Genomic_DNA"/>
</dbReference>
<reference evidence="1" key="1">
    <citation type="submission" date="2021-01" db="EMBL/GenBank/DDBJ databases">
        <authorList>
            <consortium name="Genoscope - CEA"/>
            <person name="William W."/>
        </authorList>
    </citation>
    <scope>NUCLEOTIDE SEQUENCE</scope>
</reference>
<accession>A0A8S1Q4L5</accession>
<proteinExistence type="predicted"/>
<dbReference type="AlphaFoldDB" id="A0A8S1Q4L5"/>